<reference evidence="1 2" key="1">
    <citation type="submission" date="2020-08" db="EMBL/GenBank/DDBJ databases">
        <title>Sequencing the genomes of 1000 actinobacteria strains.</title>
        <authorList>
            <person name="Klenk H.-P."/>
        </authorList>
    </citation>
    <scope>NUCLEOTIDE SEQUENCE [LARGE SCALE GENOMIC DNA]</scope>
    <source>
        <strain evidence="1 2">DSM 43851</strain>
    </source>
</reference>
<accession>A0A7W9NMK4</accession>
<keyword evidence="2" id="KW-1185">Reference proteome</keyword>
<name>A0A7W9NMK4_9PSEU</name>
<evidence type="ECO:0000313" key="2">
    <source>
        <dbReference type="Proteomes" id="UP000585638"/>
    </source>
</evidence>
<organism evidence="1 2">
    <name type="scientific">Kutzneria kofuensis</name>
    <dbReference type="NCBI Taxonomy" id="103725"/>
    <lineage>
        <taxon>Bacteria</taxon>
        <taxon>Bacillati</taxon>
        <taxon>Actinomycetota</taxon>
        <taxon>Actinomycetes</taxon>
        <taxon>Pseudonocardiales</taxon>
        <taxon>Pseudonocardiaceae</taxon>
        <taxon>Kutzneria</taxon>
    </lineage>
</organism>
<evidence type="ECO:0000313" key="1">
    <source>
        <dbReference type="EMBL" id="MBB5897939.1"/>
    </source>
</evidence>
<dbReference type="RefSeq" id="WP_281393545.1">
    <property type="nucleotide sequence ID" value="NZ_BAAAWY010000082.1"/>
</dbReference>
<dbReference type="AlphaFoldDB" id="A0A7W9NMK4"/>
<proteinExistence type="predicted"/>
<sequence>MRMLLAAAPVTALPPHRIGWESYAGGDDTVSFDDIAVATARVGC</sequence>
<dbReference type="Proteomes" id="UP000585638">
    <property type="component" value="Unassembled WGS sequence"/>
</dbReference>
<protein>
    <submittedName>
        <fullName evidence="1">Uncharacterized protein</fullName>
    </submittedName>
</protein>
<dbReference type="EMBL" id="JACHIR010000004">
    <property type="protein sequence ID" value="MBB5897939.1"/>
    <property type="molecule type" value="Genomic_DNA"/>
</dbReference>
<dbReference type="Gene3D" id="2.60.120.200">
    <property type="match status" value="1"/>
</dbReference>
<gene>
    <name evidence="1" type="ORF">BJ998_009198</name>
</gene>
<comment type="caution">
    <text evidence="1">The sequence shown here is derived from an EMBL/GenBank/DDBJ whole genome shotgun (WGS) entry which is preliminary data.</text>
</comment>